<feature type="domain" description="Integrase catalytic" evidence="2">
    <location>
        <begin position="1"/>
        <end position="151"/>
    </location>
</feature>
<dbReference type="GO" id="GO:0015074">
    <property type="term" value="P:DNA integration"/>
    <property type="evidence" value="ECO:0007669"/>
    <property type="project" value="InterPro"/>
</dbReference>
<dbReference type="InterPro" id="IPR036397">
    <property type="entry name" value="RNaseH_sf"/>
</dbReference>
<dbReference type="PROSITE" id="PS50994">
    <property type="entry name" value="INTEGRASE"/>
    <property type="match status" value="1"/>
</dbReference>
<dbReference type="InterPro" id="IPR000953">
    <property type="entry name" value="Chromo/chromo_shadow_dom"/>
</dbReference>
<dbReference type="Proteomes" id="UP001341281">
    <property type="component" value="Chromosome 08"/>
</dbReference>
<dbReference type="InterPro" id="IPR012337">
    <property type="entry name" value="RNaseH-like_sf"/>
</dbReference>
<dbReference type="EMBL" id="CP144752">
    <property type="protein sequence ID" value="WVZ89780.1"/>
    <property type="molecule type" value="Genomic_DNA"/>
</dbReference>
<dbReference type="Gene3D" id="2.40.50.40">
    <property type="match status" value="1"/>
</dbReference>
<feature type="domain" description="Chromo" evidence="1">
    <location>
        <begin position="272"/>
        <end position="330"/>
    </location>
</feature>
<evidence type="ECO:0000313" key="3">
    <source>
        <dbReference type="EMBL" id="WVZ89780.1"/>
    </source>
</evidence>
<sequence length="330" mass="38272">MDFIVGLSRTQKGYDSIWVIVDRLTKSAHFLPVKTCYTAAKYAELYMSRIVSLHGVPQTITSDRGSLFVSCFWEQLHDALGTNLIRSSAYHPQTSGQVERVNQILEDMLMSCALTYSTKWYECLPLAKFAYNNCYQKSLEMAPFEALYGERVTFDPDLVTQAEEQVKFIHENLTRAQSRQKSYSDKRRRPLMFETGDHVYLRVSPMKGVHLGKREIGTKRFGSVAYRLELPPHLAAVHDVFHVSQLKKCLRVPGEVMDTSQIQIEPDLTYEEKPIKVLDQKQRSTRRKTVNVYKVQWSNHSEEEATWETEEYLQTKYLGFLQSTPNEYVK</sequence>
<dbReference type="InterPro" id="IPR001584">
    <property type="entry name" value="Integrase_cat-core"/>
</dbReference>
<dbReference type="InterPro" id="IPR056924">
    <property type="entry name" value="SH3_Tf2-1"/>
</dbReference>
<dbReference type="PROSITE" id="PS50013">
    <property type="entry name" value="CHROMO_2"/>
    <property type="match status" value="1"/>
</dbReference>
<organism evidence="3 4">
    <name type="scientific">Paspalum notatum var. saurae</name>
    <dbReference type="NCBI Taxonomy" id="547442"/>
    <lineage>
        <taxon>Eukaryota</taxon>
        <taxon>Viridiplantae</taxon>
        <taxon>Streptophyta</taxon>
        <taxon>Embryophyta</taxon>
        <taxon>Tracheophyta</taxon>
        <taxon>Spermatophyta</taxon>
        <taxon>Magnoliopsida</taxon>
        <taxon>Liliopsida</taxon>
        <taxon>Poales</taxon>
        <taxon>Poaceae</taxon>
        <taxon>PACMAD clade</taxon>
        <taxon>Panicoideae</taxon>
        <taxon>Andropogonodae</taxon>
        <taxon>Paspaleae</taxon>
        <taxon>Paspalinae</taxon>
        <taxon>Paspalum</taxon>
    </lineage>
</organism>
<dbReference type="PANTHER" id="PTHR37984:SF5">
    <property type="entry name" value="PROTEIN NYNRIN-LIKE"/>
    <property type="match status" value="1"/>
</dbReference>
<name>A0AAQ3UGL6_PASNO</name>
<gene>
    <name evidence="3" type="ORF">U9M48_036144</name>
</gene>
<evidence type="ECO:0000259" key="1">
    <source>
        <dbReference type="PROSITE" id="PS50013"/>
    </source>
</evidence>
<reference evidence="3 4" key="1">
    <citation type="submission" date="2024-02" db="EMBL/GenBank/DDBJ databases">
        <title>High-quality chromosome-scale genome assembly of Pensacola bahiagrass (Paspalum notatum Flugge var. saurae).</title>
        <authorList>
            <person name="Vega J.M."/>
            <person name="Podio M."/>
            <person name="Orjuela J."/>
            <person name="Siena L.A."/>
            <person name="Pessino S.C."/>
            <person name="Combes M.C."/>
            <person name="Mariac C."/>
            <person name="Albertini E."/>
            <person name="Pupilli F."/>
            <person name="Ortiz J.P.A."/>
            <person name="Leblanc O."/>
        </authorList>
    </citation>
    <scope>NUCLEOTIDE SEQUENCE [LARGE SCALE GENOMIC DNA]</scope>
    <source>
        <strain evidence="3">R1</strain>
        <tissue evidence="3">Leaf</tissue>
    </source>
</reference>
<dbReference type="SUPFAM" id="SSF54160">
    <property type="entry name" value="Chromo domain-like"/>
    <property type="match status" value="1"/>
</dbReference>
<dbReference type="Pfam" id="PF24626">
    <property type="entry name" value="SH3_Tf2-1"/>
    <property type="match status" value="1"/>
</dbReference>
<keyword evidence="4" id="KW-1185">Reference proteome</keyword>
<dbReference type="InterPro" id="IPR016197">
    <property type="entry name" value="Chromo-like_dom_sf"/>
</dbReference>
<dbReference type="PANTHER" id="PTHR37984">
    <property type="entry name" value="PROTEIN CBG26694"/>
    <property type="match status" value="1"/>
</dbReference>
<dbReference type="AlphaFoldDB" id="A0AAQ3UGL6"/>
<accession>A0AAQ3UGL6</accession>
<dbReference type="Pfam" id="PF00385">
    <property type="entry name" value="Chromo"/>
    <property type="match status" value="1"/>
</dbReference>
<dbReference type="InterPro" id="IPR050951">
    <property type="entry name" value="Retrovirus_Pol_polyprotein"/>
</dbReference>
<proteinExistence type="predicted"/>
<evidence type="ECO:0000259" key="2">
    <source>
        <dbReference type="PROSITE" id="PS50994"/>
    </source>
</evidence>
<protein>
    <submittedName>
        <fullName evidence="3">Uncharacterized protein</fullName>
    </submittedName>
</protein>
<dbReference type="SUPFAM" id="SSF53098">
    <property type="entry name" value="Ribonuclease H-like"/>
    <property type="match status" value="1"/>
</dbReference>
<dbReference type="InterPro" id="IPR023780">
    <property type="entry name" value="Chromo_domain"/>
</dbReference>
<evidence type="ECO:0000313" key="4">
    <source>
        <dbReference type="Proteomes" id="UP001341281"/>
    </source>
</evidence>
<dbReference type="Gene3D" id="3.30.420.10">
    <property type="entry name" value="Ribonuclease H-like superfamily/Ribonuclease H"/>
    <property type="match status" value="1"/>
</dbReference>
<dbReference type="GO" id="GO:0003676">
    <property type="term" value="F:nucleic acid binding"/>
    <property type="evidence" value="ECO:0007669"/>
    <property type="project" value="InterPro"/>
</dbReference>